<evidence type="ECO:0008006" key="4">
    <source>
        <dbReference type="Google" id="ProtNLM"/>
    </source>
</evidence>
<keyword evidence="3" id="KW-1185">Reference proteome</keyword>
<comment type="caution">
    <text evidence="2">The sequence shown here is derived from an EMBL/GenBank/DDBJ whole genome shotgun (WGS) entry which is preliminary data.</text>
</comment>
<dbReference type="AlphaFoldDB" id="A0A7W7ZDD2"/>
<dbReference type="Proteomes" id="UP000540989">
    <property type="component" value="Unassembled WGS sequence"/>
</dbReference>
<evidence type="ECO:0000313" key="2">
    <source>
        <dbReference type="EMBL" id="MBB5057773.1"/>
    </source>
</evidence>
<gene>
    <name evidence="2" type="ORF">HDF16_002479</name>
</gene>
<sequence length="135" mass="14586">MKSILIALLLSGTVAVTHAQRPTKMSAEEASRFAMAAISSKAKQMPGFQLLADKSADKGLYVFNAIWEGLPGGSVEIGFYAVDPITGTVWDAVMECDELSTPKLRALQRTRRKQSGYSKAQLHKLQVTGPQCSAN</sequence>
<organism evidence="2 3">
    <name type="scientific">Granulicella aggregans</name>
    <dbReference type="NCBI Taxonomy" id="474949"/>
    <lineage>
        <taxon>Bacteria</taxon>
        <taxon>Pseudomonadati</taxon>
        <taxon>Acidobacteriota</taxon>
        <taxon>Terriglobia</taxon>
        <taxon>Terriglobales</taxon>
        <taxon>Acidobacteriaceae</taxon>
        <taxon>Granulicella</taxon>
    </lineage>
</organism>
<name>A0A7W7ZDD2_9BACT</name>
<dbReference type="RefSeq" id="WP_184216887.1">
    <property type="nucleotide sequence ID" value="NZ_JACHIP010000003.1"/>
</dbReference>
<keyword evidence="1" id="KW-0732">Signal</keyword>
<protein>
    <recommendedName>
        <fullName evidence="4">Peptidase YpeB-like protein</fullName>
    </recommendedName>
</protein>
<reference evidence="2 3" key="1">
    <citation type="submission" date="2020-08" db="EMBL/GenBank/DDBJ databases">
        <title>Genomic Encyclopedia of Type Strains, Phase IV (KMG-V): Genome sequencing to study the core and pangenomes of soil and plant-associated prokaryotes.</title>
        <authorList>
            <person name="Whitman W."/>
        </authorList>
    </citation>
    <scope>NUCLEOTIDE SEQUENCE [LARGE SCALE GENOMIC DNA]</scope>
    <source>
        <strain evidence="2 3">M8UP14</strain>
    </source>
</reference>
<proteinExistence type="predicted"/>
<feature type="chain" id="PRO_5031362063" description="Peptidase YpeB-like protein" evidence="1">
    <location>
        <begin position="20"/>
        <end position="135"/>
    </location>
</feature>
<feature type="signal peptide" evidence="1">
    <location>
        <begin position="1"/>
        <end position="19"/>
    </location>
</feature>
<dbReference type="Gene3D" id="3.10.450.170">
    <property type="entry name" value="type vi secretion system effector-immunity co pseudomonas protegens"/>
    <property type="match status" value="1"/>
</dbReference>
<accession>A0A7W7ZDD2</accession>
<evidence type="ECO:0000313" key="3">
    <source>
        <dbReference type="Proteomes" id="UP000540989"/>
    </source>
</evidence>
<evidence type="ECO:0000256" key="1">
    <source>
        <dbReference type="SAM" id="SignalP"/>
    </source>
</evidence>
<dbReference type="EMBL" id="JACHIP010000003">
    <property type="protein sequence ID" value="MBB5057773.1"/>
    <property type="molecule type" value="Genomic_DNA"/>
</dbReference>